<evidence type="ECO:0000256" key="1">
    <source>
        <dbReference type="ARBA" id="ARBA00006484"/>
    </source>
</evidence>
<comment type="similarity">
    <text evidence="1 3">Belongs to the short-chain dehydrogenases/reductases (SDR) family.</text>
</comment>
<dbReference type="PRINTS" id="PR00081">
    <property type="entry name" value="GDHRDH"/>
</dbReference>
<dbReference type="RefSeq" id="WP_145225163.1">
    <property type="nucleotide sequence ID" value="NZ_VIVQ01000001.1"/>
</dbReference>
<dbReference type="OrthoDB" id="4577644at2"/>
<comment type="caution">
    <text evidence="4">The sequence shown here is derived from an EMBL/GenBank/DDBJ whole genome shotgun (WGS) entry which is preliminary data.</text>
</comment>
<accession>A0A561E7Y6</accession>
<dbReference type="PANTHER" id="PTHR24320">
    <property type="entry name" value="RETINOL DEHYDROGENASE"/>
    <property type="match status" value="1"/>
</dbReference>
<dbReference type="InterPro" id="IPR002347">
    <property type="entry name" value="SDR_fam"/>
</dbReference>
<dbReference type="InterPro" id="IPR036291">
    <property type="entry name" value="NAD(P)-bd_dom_sf"/>
</dbReference>
<name>A0A561E7Y6_9MICO</name>
<dbReference type="SUPFAM" id="SSF51735">
    <property type="entry name" value="NAD(P)-binding Rossmann-fold domains"/>
    <property type="match status" value="1"/>
</dbReference>
<dbReference type="Pfam" id="PF00106">
    <property type="entry name" value="adh_short"/>
    <property type="match status" value="1"/>
</dbReference>
<proteinExistence type="inferred from homology"/>
<sequence>MTWTESQLPDLTGTTAVVTGANSGIGLVTTRELAAHGAEVVMACRNVEAGQRAATGISGSVRVEALDLADQASVAAFAQRWEGPLDLLVNNAGVMAPPRYRETADGHELQFGTNHLGHFALTGRLLPALVASSHPRVVTVSSIAHFGGDAEVLRGNKGEGRYSAQKTYSQSKLANLLFSAELQRRATAVGSRLLCSAAHPGVSATNLVASPDGLGALPLVKHVAPLALRVVLQSAKAGARPSLYAATEGGPDSYTGPQWLGQSRGPIGPAKRSAFAADAALAEQLWELSDGWTGVSFDF</sequence>
<dbReference type="Gene3D" id="3.40.50.720">
    <property type="entry name" value="NAD(P)-binding Rossmann-like Domain"/>
    <property type="match status" value="1"/>
</dbReference>
<dbReference type="PRINTS" id="PR00080">
    <property type="entry name" value="SDRFAMILY"/>
</dbReference>
<keyword evidence="5" id="KW-1185">Reference proteome</keyword>
<evidence type="ECO:0000313" key="4">
    <source>
        <dbReference type="EMBL" id="TWE11717.1"/>
    </source>
</evidence>
<dbReference type="Proteomes" id="UP000318297">
    <property type="component" value="Unassembled WGS sequence"/>
</dbReference>
<keyword evidence="2" id="KW-0560">Oxidoreductase</keyword>
<evidence type="ECO:0000256" key="3">
    <source>
        <dbReference type="RuleBase" id="RU000363"/>
    </source>
</evidence>
<dbReference type="EMBL" id="VIVQ01000001">
    <property type="protein sequence ID" value="TWE11717.1"/>
    <property type="molecule type" value="Genomic_DNA"/>
</dbReference>
<gene>
    <name evidence="4" type="ORF">BKA23_0498</name>
</gene>
<reference evidence="4 5" key="1">
    <citation type="submission" date="2019-06" db="EMBL/GenBank/DDBJ databases">
        <title>Sequencing the genomes of 1000 actinobacteria strains.</title>
        <authorList>
            <person name="Klenk H.-P."/>
        </authorList>
    </citation>
    <scope>NUCLEOTIDE SEQUENCE [LARGE SCALE GENOMIC DNA]</scope>
    <source>
        <strain evidence="4 5">DSM 19560</strain>
    </source>
</reference>
<evidence type="ECO:0000313" key="5">
    <source>
        <dbReference type="Proteomes" id="UP000318297"/>
    </source>
</evidence>
<protein>
    <submittedName>
        <fullName evidence="4">NADP-dependent 3-hydroxy acid dehydrogenase YdfG</fullName>
    </submittedName>
</protein>
<dbReference type="GO" id="GO:0016491">
    <property type="term" value="F:oxidoreductase activity"/>
    <property type="evidence" value="ECO:0007669"/>
    <property type="project" value="UniProtKB-KW"/>
</dbReference>
<organism evidence="4 5">
    <name type="scientific">Rudaeicoccus suwonensis</name>
    <dbReference type="NCBI Taxonomy" id="657409"/>
    <lineage>
        <taxon>Bacteria</taxon>
        <taxon>Bacillati</taxon>
        <taxon>Actinomycetota</taxon>
        <taxon>Actinomycetes</taxon>
        <taxon>Micrococcales</taxon>
        <taxon>Dermacoccaceae</taxon>
        <taxon>Rudaeicoccus</taxon>
    </lineage>
</organism>
<dbReference type="PANTHER" id="PTHR24320:SF148">
    <property type="entry name" value="NAD(P)-BINDING ROSSMANN-FOLD SUPERFAMILY PROTEIN"/>
    <property type="match status" value="1"/>
</dbReference>
<dbReference type="AlphaFoldDB" id="A0A561E7Y6"/>
<evidence type="ECO:0000256" key="2">
    <source>
        <dbReference type="ARBA" id="ARBA00023002"/>
    </source>
</evidence>